<keyword evidence="4" id="KW-0963">Cytoplasm</keyword>
<keyword evidence="4" id="KW-0539">Nucleus</keyword>
<accession>E4WVX9</accession>
<keyword evidence="3 4" id="KW-0660">Purine salvage</keyword>
<dbReference type="Pfam" id="PF01048">
    <property type="entry name" value="PNP_UDP_1"/>
    <property type="match status" value="1"/>
</dbReference>
<protein>
    <recommendedName>
        <fullName evidence="4">S-methyl-5'-thioadenosine phosphorylase</fullName>
        <ecNumber evidence="4">2.4.2.28</ecNumber>
    </recommendedName>
    <alternativeName>
        <fullName evidence="4">5'-methylthioadenosine phosphorylase</fullName>
        <shortName evidence="4">MTA phosphorylase</shortName>
        <shortName evidence="4">MTAP</shortName>
        <shortName evidence="4">MTAPase</shortName>
    </alternativeName>
</protein>
<feature type="binding site" evidence="4">
    <location>
        <position position="194"/>
    </location>
    <ligand>
        <name>substrate</name>
    </ligand>
</feature>
<comment type="subcellular location">
    <subcellularLocation>
        <location evidence="4">Cytoplasm</location>
    </subcellularLocation>
    <subcellularLocation>
        <location evidence="4">Nucleus</location>
    </subcellularLocation>
</comment>
<comment type="subunit">
    <text evidence="4">Homotrimer.</text>
</comment>
<dbReference type="EMBL" id="FN653017">
    <property type="protein sequence ID" value="CBY21282.1"/>
    <property type="molecule type" value="Genomic_DNA"/>
</dbReference>
<dbReference type="GO" id="GO:0019509">
    <property type="term" value="P:L-methionine salvage from methylthioadenosine"/>
    <property type="evidence" value="ECO:0007669"/>
    <property type="project" value="UniProtKB-UniRule"/>
</dbReference>
<dbReference type="InParanoid" id="E4WVX9"/>
<evidence type="ECO:0000313" key="6">
    <source>
        <dbReference type="EMBL" id="CBY21282.1"/>
    </source>
</evidence>
<feature type="site" description="Important for substrate specificity" evidence="4">
    <location>
        <position position="230"/>
    </location>
</feature>
<dbReference type="UniPathway" id="UPA00904">
    <property type="reaction ID" value="UER00873"/>
</dbReference>
<proteinExistence type="inferred from homology"/>
<dbReference type="GO" id="GO:0005829">
    <property type="term" value="C:cytosol"/>
    <property type="evidence" value="ECO:0007669"/>
    <property type="project" value="TreeGrafter"/>
</dbReference>
<dbReference type="AlphaFoldDB" id="E4WVX9"/>
<dbReference type="InterPro" id="IPR035994">
    <property type="entry name" value="Nucleoside_phosphorylase_sf"/>
</dbReference>
<feature type="binding site" evidence="4">
    <location>
        <begin position="218"/>
        <end position="220"/>
    </location>
    <ligand>
        <name>substrate</name>
    </ligand>
</feature>
<dbReference type="Proteomes" id="UP000001307">
    <property type="component" value="Unassembled WGS sequence"/>
</dbReference>
<evidence type="ECO:0000259" key="5">
    <source>
        <dbReference type="Pfam" id="PF01048"/>
    </source>
</evidence>
<dbReference type="InterPro" id="IPR000845">
    <property type="entry name" value="Nucleoside_phosphorylase_d"/>
</dbReference>
<feature type="binding site" evidence="4">
    <location>
        <position position="11"/>
    </location>
    <ligand>
        <name>phosphate</name>
        <dbReference type="ChEBI" id="CHEBI:43474"/>
    </ligand>
</feature>
<comment type="similarity">
    <text evidence="4">Belongs to the PNP/MTAP phosphorylase family. MTAP subfamily.</text>
</comment>
<dbReference type="GO" id="GO:0006166">
    <property type="term" value="P:purine ribonucleoside salvage"/>
    <property type="evidence" value="ECO:0007669"/>
    <property type="project" value="UniProtKB-KW"/>
</dbReference>
<feature type="binding site" evidence="4">
    <location>
        <begin position="87"/>
        <end position="88"/>
    </location>
    <ligand>
        <name>phosphate</name>
        <dbReference type="ChEBI" id="CHEBI:43474"/>
    </ligand>
</feature>
<dbReference type="Gene3D" id="3.40.50.1580">
    <property type="entry name" value="Nucleoside phosphorylase domain"/>
    <property type="match status" value="1"/>
</dbReference>
<dbReference type="GO" id="GO:0005634">
    <property type="term" value="C:nucleus"/>
    <property type="evidence" value="ECO:0007669"/>
    <property type="project" value="UniProtKB-SubCell"/>
</dbReference>
<evidence type="ECO:0000256" key="3">
    <source>
        <dbReference type="ARBA" id="ARBA00022726"/>
    </source>
</evidence>
<dbReference type="GO" id="GO:0017061">
    <property type="term" value="F:S-methyl-5-thioadenosine phosphorylase activity"/>
    <property type="evidence" value="ECO:0007669"/>
    <property type="project" value="UniProtKB-UniRule"/>
</dbReference>
<name>E4WVX9_OIKDI</name>
<dbReference type="OrthoDB" id="431409at2759"/>
<gene>
    <name evidence="6" type="ORF">GSOID_T00009037001</name>
</gene>
<keyword evidence="1 4" id="KW-0328">Glycosyltransferase</keyword>
<feature type="domain" description="Nucleoside phosphorylase" evidence="5">
    <location>
        <begin position="5"/>
        <end position="250"/>
    </location>
</feature>
<organism evidence="6">
    <name type="scientific">Oikopleura dioica</name>
    <name type="common">Tunicate</name>
    <dbReference type="NCBI Taxonomy" id="34765"/>
    <lineage>
        <taxon>Eukaryota</taxon>
        <taxon>Metazoa</taxon>
        <taxon>Chordata</taxon>
        <taxon>Tunicata</taxon>
        <taxon>Appendicularia</taxon>
        <taxon>Copelata</taxon>
        <taxon>Oikopleuridae</taxon>
        <taxon>Oikopleura</taxon>
    </lineage>
</organism>
<feature type="binding site" evidence="4">
    <location>
        <position position="195"/>
    </location>
    <ligand>
        <name>phosphate</name>
        <dbReference type="ChEBI" id="CHEBI:43474"/>
    </ligand>
</feature>
<comment type="catalytic activity">
    <reaction evidence="4">
        <text>S-methyl-5'-thioadenosine + phosphate = 5-(methylsulfanyl)-alpha-D-ribose 1-phosphate + adenine</text>
        <dbReference type="Rhea" id="RHEA:11852"/>
        <dbReference type="ChEBI" id="CHEBI:16708"/>
        <dbReference type="ChEBI" id="CHEBI:17509"/>
        <dbReference type="ChEBI" id="CHEBI:43474"/>
        <dbReference type="ChEBI" id="CHEBI:58533"/>
        <dbReference type="EC" id="2.4.2.28"/>
    </reaction>
</comment>
<dbReference type="PANTHER" id="PTHR42679">
    <property type="entry name" value="S-METHYL-5'-THIOADENOSINE PHOSPHORYLASE"/>
    <property type="match status" value="1"/>
</dbReference>
<dbReference type="FunCoup" id="E4WVX9">
    <property type="interactions" value="122"/>
</dbReference>
<reference evidence="6" key="1">
    <citation type="journal article" date="2010" name="Science">
        <title>Plasticity of animal genome architecture unmasked by rapid evolution of a pelagic tunicate.</title>
        <authorList>
            <person name="Denoeud F."/>
            <person name="Henriet S."/>
            <person name="Mungpakdee S."/>
            <person name="Aury J.M."/>
            <person name="Da Silva C."/>
            <person name="Brinkmann H."/>
            <person name="Mikhaleva J."/>
            <person name="Olsen L.C."/>
            <person name="Jubin C."/>
            <person name="Canestro C."/>
            <person name="Bouquet J.M."/>
            <person name="Danks G."/>
            <person name="Poulain J."/>
            <person name="Campsteijn C."/>
            <person name="Adamski M."/>
            <person name="Cross I."/>
            <person name="Yadetie F."/>
            <person name="Muffato M."/>
            <person name="Louis A."/>
            <person name="Butcher S."/>
            <person name="Tsagkogeorga G."/>
            <person name="Konrad A."/>
            <person name="Singh S."/>
            <person name="Jensen M.F."/>
            <person name="Cong E.H."/>
            <person name="Eikeseth-Otteraa H."/>
            <person name="Noel B."/>
            <person name="Anthouard V."/>
            <person name="Porcel B.M."/>
            <person name="Kachouri-Lafond R."/>
            <person name="Nishino A."/>
            <person name="Ugolini M."/>
            <person name="Chourrout P."/>
            <person name="Nishida H."/>
            <person name="Aasland R."/>
            <person name="Huzurbazar S."/>
            <person name="Westhof E."/>
            <person name="Delsuc F."/>
            <person name="Lehrach H."/>
            <person name="Reinhardt R."/>
            <person name="Weissenbach J."/>
            <person name="Roy S.W."/>
            <person name="Artiguenave F."/>
            <person name="Postlethwait J.H."/>
            <person name="Manak J.R."/>
            <person name="Thompson E.M."/>
            <person name="Jaillon O."/>
            <person name="Du Pasquier L."/>
            <person name="Boudinot P."/>
            <person name="Liberles D.A."/>
            <person name="Volff J.N."/>
            <person name="Philippe H."/>
            <person name="Lenhard B."/>
            <person name="Roest Crollius H."/>
            <person name="Wincker P."/>
            <person name="Chourrout D."/>
        </authorList>
    </citation>
    <scope>NUCLEOTIDE SEQUENCE [LARGE SCALE GENOMIC DNA]</scope>
</reference>
<dbReference type="InterPro" id="IPR010044">
    <property type="entry name" value="MTAP"/>
</dbReference>
<evidence type="ECO:0000313" key="7">
    <source>
        <dbReference type="Proteomes" id="UP000001307"/>
    </source>
</evidence>
<keyword evidence="7" id="KW-1185">Reference proteome</keyword>
<dbReference type="EC" id="2.4.2.28" evidence="4"/>
<evidence type="ECO:0000256" key="2">
    <source>
        <dbReference type="ARBA" id="ARBA00022679"/>
    </source>
</evidence>
<keyword evidence="2 4" id="KW-0808">Transferase</keyword>
<evidence type="ECO:0000256" key="4">
    <source>
        <dbReference type="HAMAP-Rule" id="MF_03155"/>
    </source>
</evidence>
<evidence type="ECO:0000256" key="1">
    <source>
        <dbReference type="ARBA" id="ARBA00022676"/>
    </source>
</evidence>
<feature type="site" description="Important for substrate specificity" evidence="4">
    <location>
        <position position="175"/>
    </location>
</feature>
<dbReference type="SUPFAM" id="SSF53167">
    <property type="entry name" value="Purine and uridine phosphorylases"/>
    <property type="match status" value="1"/>
</dbReference>
<comment type="function">
    <text evidence="4">Catalyzes the reversible phosphorylation of S-methyl-5'-thioadenosine (MTA) to adenine and 5-methylthioribose-1-phosphate. Involved in the breakdown of MTA, a major by-product of polyamine biosynthesis. Responsible for the first step in the methionine salvage pathway after MTA has been generated from S-adenosylmethionine. Has broad substrate specificity with 6-aminopurine nucleosides as preferred substrates.</text>
</comment>
<dbReference type="CDD" id="cd09010">
    <property type="entry name" value="MTAP_SsMTAPII_like_MTIP"/>
    <property type="match status" value="1"/>
</dbReference>
<feature type="binding site" evidence="4">
    <location>
        <begin position="54"/>
        <end position="55"/>
    </location>
    <ligand>
        <name>phosphate</name>
        <dbReference type="ChEBI" id="CHEBI:43474"/>
    </ligand>
</feature>
<comment type="pathway">
    <text evidence="4">Amino-acid biosynthesis; L-methionine biosynthesis via salvage pathway; S-methyl-5-thio-alpha-D-ribose 1-phosphate from S-methyl-5'-thioadenosine (phosphorylase route): step 1/1.</text>
</comment>
<dbReference type="PANTHER" id="PTHR42679:SF2">
    <property type="entry name" value="S-METHYL-5'-THIOADENOSINE PHOSPHORYLASE"/>
    <property type="match status" value="1"/>
</dbReference>
<dbReference type="HAMAP" id="MF_01963">
    <property type="entry name" value="MTAP"/>
    <property type="match status" value="1"/>
</dbReference>
<sequence length="278" mass="30750">MSTVIAIIGGTGLDDPTIVTNRKELEDIEETPWGEPSTIFKGEVNGETVFILSRHGRLHNKSPSQVNYCANLWALKRLGVTHIVATTACGSLKEEYSPGDLVVLSDYIDMTKGYRVNTHVGTAVENGGPKGIIHLPSKPAYDEDLREILIESLKESGVDHKTRGTAVCIEGPRFSSYAESCIFRDVYKAEIVNMTACPETSIAREMGMHYASIAMVTDYDCWKENEEVNVANVTKQMLINAKSVGKVVPIIIRKIKEQDWRKSRESLLAAVKTAIMEC</sequence>